<keyword evidence="1" id="KW-1224">Inhibition of host IKBKE by virus</keyword>
<evidence type="ECO:0000256" key="7">
    <source>
        <dbReference type="ARBA" id="ARBA00022723"/>
    </source>
</evidence>
<keyword evidence="2" id="KW-1113">Inhibition of host RLR pathway by virus</keyword>
<keyword evidence="7" id="KW-0479">Metal-binding</keyword>
<keyword evidence="12 20" id="KW-0543">Viral nucleoprotein</keyword>
<keyword evidence="21" id="KW-1185">Reference proteome</keyword>
<evidence type="ECO:0000256" key="11">
    <source>
        <dbReference type="ARBA" id="ARBA00022884"/>
    </source>
</evidence>
<keyword evidence="15" id="KW-0922">Interferon antiviral system evasion</keyword>
<keyword evidence="14" id="KW-0464">Manganese</keyword>
<dbReference type="InterPro" id="IPR035084">
    <property type="entry name" value="Nucleocapsid_C_arenaviridae"/>
</dbReference>
<evidence type="ECO:0000313" key="20">
    <source>
        <dbReference type="EMBL" id="AJI43722.1"/>
    </source>
</evidence>
<dbReference type="Gene3D" id="3.30.420.410">
    <property type="entry name" value="Arenaviral nucleoprotein, C-terminal domain"/>
    <property type="match status" value="1"/>
</dbReference>
<dbReference type="GO" id="GO:0003723">
    <property type="term" value="F:RNA binding"/>
    <property type="evidence" value="ECO:0007669"/>
    <property type="project" value="UniProtKB-KW"/>
</dbReference>
<keyword evidence="10" id="KW-0946">Virion</keyword>
<name>A0A0B6C0Z8_9VIRU</name>
<feature type="domain" description="Nucleocapsid C-terminal Arenaviridae" evidence="19">
    <location>
        <begin position="356"/>
        <end position="532"/>
    </location>
</feature>
<dbReference type="Gene3D" id="1.10.150.550">
    <property type="entry name" value="Arenavirus nucleocapsid protein, head domain"/>
    <property type="match status" value="3"/>
</dbReference>
<dbReference type="FunFam" id="1.10.150.550:FF:000003">
    <property type="entry name" value="Nucleoprotein"/>
    <property type="match status" value="1"/>
</dbReference>
<evidence type="ECO:0000256" key="17">
    <source>
        <dbReference type="ARBA" id="ARBA00023280"/>
    </source>
</evidence>
<evidence type="ECO:0000313" key="21">
    <source>
        <dbReference type="Proteomes" id="UP000112423"/>
    </source>
</evidence>
<keyword evidence="11" id="KW-0694">RNA-binding</keyword>
<sequence length="560" mass="62576">MALSKEVKSYQWTQLLRKELATFTNSVKVSVIKDSQILLHSLDFSEVSNVQRIMRKEKRTDADLKRLRDLNQKVNNLVELKSVQQKNVLRVGRLSNEELLSLAADIEKLKTKILRTERPLTSGVYMGNLTSQQLEDRTKLLAMVGISRPNQVNGVVRVWDIKDSSLLNNQFGTMPSLTMACMAKQGQTELNDVVLALSDLGLLYTVKYPNLEDLAKLSEKHPILSIVTQQPPQINSSGYNFSLSAAVKAGATMIEGGNMLETIRITPSNIEDVLKAILSAKKKGSMFISDTPGQRNPYENLLYKVCLSGQGWPYIASRTSIVGRAWDNTLVDLGAAVKPGPSNSERQKVNGAPNTGLTYSQMMLLKEVMTGIDPTAKTWIDIEGRPEDPVEIAIFQPDTAVCIHFFREPVDKKQFQSDSKHSHGLDIMDLFNTQPGLTSAVMELLPKGMVLTCQGSDDIYKLLKSQGRSDIKLIDISMTKEQSRKFEDAVWDSFGRLCGKHTGLVTVKVKKNRMEITPHCALLDCIMFESCINDRLYDKAITNILPEDLIFRIAPEKVLL</sequence>
<evidence type="ECO:0000256" key="15">
    <source>
        <dbReference type="ARBA" id="ARBA00023258"/>
    </source>
</evidence>
<accession>A0A0B6C0Z8</accession>
<dbReference type="Pfam" id="PF00843">
    <property type="entry name" value="Arena_nucleocap"/>
    <property type="match status" value="1"/>
</dbReference>
<keyword evidence="16" id="KW-0687">Ribonucleoprotein</keyword>
<dbReference type="InterPro" id="IPR038115">
    <property type="entry name" value="Nucleocapsid_C_sf"/>
</dbReference>
<keyword evidence="17" id="KW-0899">Viral immunoevasion</keyword>
<dbReference type="GO" id="GO:0019013">
    <property type="term" value="C:viral nucleocapsid"/>
    <property type="evidence" value="ECO:0007669"/>
    <property type="project" value="UniProtKB-KW"/>
</dbReference>
<gene>
    <name evidence="20" type="primary">N</name>
</gene>
<evidence type="ECO:0000256" key="16">
    <source>
        <dbReference type="ARBA" id="ARBA00023274"/>
    </source>
</evidence>
<keyword evidence="9" id="KW-0862">Zinc</keyword>
<dbReference type="GO" id="GO:1990904">
    <property type="term" value="C:ribonucleoprotein complex"/>
    <property type="evidence" value="ECO:0007669"/>
    <property type="project" value="UniProtKB-KW"/>
</dbReference>
<dbReference type="GO" id="GO:0039724">
    <property type="term" value="P:symbiont-mediated suppression of host cytoplasmic pattern recognition receptor signaling pathway via inhibition of IKBKE activity"/>
    <property type="evidence" value="ECO:0007669"/>
    <property type="project" value="UniProtKB-KW"/>
</dbReference>
<dbReference type="GO" id="GO:0019029">
    <property type="term" value="C:helical viral capsid"/>
    <property type="evidence" value="ECO:0007669"/>
    <property type="project" value="UniProtKB-KW"/>
</dbReference>
<evidence type="ECO:0000256" key="6">
    <source>
        <dbReference type="ARBA" id="ARBA00022632"/>
    </source>
</evidence>
<dbReference type="FunFam" id="1.10.150.550:FF:000002">
    <property type="entry name" value="Nucleoprotein"/>
    <property type="match status" value="1"/>
</dbReference>
<evidence type="ECO:0000256" key="10">
    <source>
        <dbReference type="ARBA" id="ARBA00022844"/>
    </source>
</evidence>
<evidence type="ECO:0000256" key="4">
    <source>
        <dbReference type="ARBA" id="ARBA00022561"/>
    </source>
</evidence>
<evidence type="ECO:0000256" key="9">
    <source>
        <dbReference type="ARBA" id="ARBA00022833"/>
    </source>
</evidence>
<organism evidence="20 21">
    <name type="scientific">Souris virus</name>
    <dbReference type="NCBI Taxonomy" id="2010246"/>
    <lineage>
        <taxon>Viruses</taxon>
        <taxon>Riboviria</taxon>
        <taxon>Orthornavirae</taxon>
        <taxon>Negarnaviricota</taxon>
        <taxon>Polyploviricotina</taxon>
        <taxon>Bunyaviricetes</taxon>
        <taxon>Hareavirales</taxon>
        <taxon>Arenaviridae</taxon>
        <taxon>Mammarenavirus</taxon>
        <taxon>Mammarenavirus cameroonense</taxon>
    </lineage>
</organism>
<dbReference type="Proteomes" id="UP000112423">
    <property type="component" value="Genome"/>
</dbReference>
<dbReference type="Pfam" id="PF17290">
    <property type="entry name" value="Arena_ncap_C"/>
    <property type="match status" value="1"/>
</dbReference>
<feature type="domain" description="Nucleocapsid N-terminal Arenaviridae" evidence="18">
    <location>
        <begin position="4"/>
        <end position="333"/>
    </location>
</feature>
<evidence type="ECO:0000259" key="19">
    <source>
        <dbReference type="Pfam" id="PF17290"/>
    </source>
</evidence>
<keyword evidence="3" id="KW-1139">Helical capsid protein</keyword>
<evidence type="ECO:0000256" key="8">
    <source>
        <dbReference type="ARBA" id="ARBA00022801"/>
    </source>
</evidence>
<dbReference type="GO" id="GO:0046872">
    <property type="term" value="F:metal ion binding"/>
    <property type="evidence" value="ECO:0007669"/>
    <property type="project" value="UniProtKB-KW"/>
</dbReference>
<evidence type="ECO:0000256" key="13">
    <source>
        <dbReference type="ARBA" id="ARBA00023200"/>
    </source>
</evidence>
<keyword evidence="4" id="KW-0167">Capsid protein</keyword>
<dbReference type="OrthoDB" id="3135at10239"/>
<dbReference type="InterPro" id="IPR035083">
    <property type="entry name" value="Nucleocapsid_N_arenaviridae"/>
</dbReference>
<protein>
    <submittedName>
        <fullName evidence="20">Nucleoprotein</fullName>
    </submittedName>
</protein>
<dbReference type="GO" id="GO:0016787">
    <property type="term" value="F:hydrolase activity"/>
    <property type="evidence" value="ECO:0007669"/>
    <property type="project" value="UniProtKB-KW"/>
</dbReference>
<evidence type="ECO:0000256" key="14">
    <source>
        <dbReference type="ARBA" id="ARBA00023211"/>
    </source>
</evidence>
<keyword evidence="13" id="KW-1035">Host cytoplasm</keyword>
<evidence type="ECO:0000256" key="2">
    <source>
        <dbReference type="ARBA" id="ARBA00022482"/>
    </source>
</evidence>
<evidence type="ECO:0000256" key="3">
    <source>
        <dbReference type="ARBA" id="ARBA00022497"/>
    </source>
</evidence>
<keyword evidence="8" id="KW-0378">Hydrolase</keyword>
<evidence type="ECO:0000256" key="1">
    <source>
        <dbReference type="ARBA" id="ARBA00022437"/>
    </source>
</evidence>
<dbReference type="EMBL" id="KP050227">
    <property type="protein sequence ID" value="AJI43722.1"/>
    <property type="molecule type" value="Genomic_RNA"/>
</dbReference>
<keyword evidence="5" id="KW-0945">Host-virus interaction</keyword>
<evidence type="ECO:0000259" key="18">
    <source>
        <dbReference type="Pfam" id="PF00843"/>
    </source>
</evidence>
<keyword evidence="6" id="KW-1090">Inhibition of host innate immune response by virus</keyword>
<dbReference type="RefSeq" id="YP_009508477.1">
    <property type="nucleotide sequence ID" value="NC_039012.1"/>
</dbReference>
<dbReference type="GeneID" id="37619946"/>
<proteinExistence type="predicted"/>
<evidence type="ECO:0000256" key="12">
    <source>
        <dbReference type="ARBA" id="ARBA00023086"/>
    </source>
</evidence>
<evidence type="ECO:0000256" key="5">
    <source>
        <dbReference type="ARBA" id="ARBA00022581"/>
    </source>
</evidence>
<reference evidence="20 21" key="1">
    <citation type="submission" date="2014-10" db="EMBL/GenBank/DDBJ databases">
        <title>Virome of African Animals.</title>
        <authorList>
            <person name="Ng T.F.F."/>
            <person name="Schneider B.S."/>
            <person name="Gillis A."/>
            <person name="LeBreton M."/>
            <person name="Kondov N.O."/>
            <person name="Coffey L."/>
            <person name="Wolfe N.D."/>
            <person name="Delwart E."/>
        </authorList>
    </citation>
    <scope>NUCLEOTIDE SEQUENCE [LARGE SCALE GENOMIC DNA]</scope>
    <source>
        <strain evidence="20">PREDICT-05775</strain>
    </source>
</reference>
<dbReference type="KEGG" id="vg:37619946"/>